<dbReference type="InterPro" id="IPR050130">
    <property type="entry name" value="ClpA_ClpB"/>
</dbReference>
<dbReference type="PROSITE" id="PS51903">
    <property type="entry name" value="CLP_R"/>
    <property type="match status" value="1"/>
</dbReference>
<dbReference type="InterPro" id="IPR017730">
    <property type="entry name" value="Chaperonin_ClpB"/>
</dbReference>
<comment type="similarity">
    <text evidence="1 10">Belongs to the ClpA/ClpB family.</text>
</comment>
<dbReference type="AlphaFoldDB" id="E4TUN2"/>
<dbReference type="FunFam" id="3.40.50.300:FF:000120">
    <property type="entry name" value="ATP-dependent chaperone ClpB"/>
    <property type="match status" value="1"/>
</dbReference>
<dbReference type="OrthoDB" id="9803641at2"/>
<dbReference type="STRING" id="643867.Ftrac_3150"/>
<evidence type="ECO:0000256" key="7">
    <source>
        <dbReference type="ARBA" id="ARBA00023186"/>
    </source>
</evidence>
<dbReference type="InterPro" id="IPR041546">
    <property type="entry name" value="ClpA/ClpB_AAA_lid"/>
</dbReference>
<dbReference type="HOGENOM" id="CLU_005070_4_2_10"/>
<comment type="function">
    <text evidence="11">Part of a stress-induced multi-chaperone system, it is involved in the recovery of the cell from heat-induced damage, in cooperation with DnaK, DnaJ and GrpE.</text>
</comment>
<name>E4TUN2_MARTH</name>
<dbReference type="GO" id="GO:0016887">
    <property type="term" value="F:ATP hydrolysis activity"/>
    <property type="evidence" value="ECO:0007669"/>
    <property type="project" value="InterPro"/>
</dbReference>
<keyword evidence="4 10" id="KW-0547">Nucleotide-binding</keyword>
<dbReference type="InterPro" id="IPR019489">
    <property type="entry name" value="Clp_ATPase_C"/>
</dbReference>
<dbReference type="PRINTS" id="PR00300">
    <property type="entry name" value="CLPPROTEASEA"/>
</dbReference>
<comment type="subcellular location">
    <subcellularLocation>
        <location evidence="11">Cytoplasm</location>
    </subcellularLocation>
</comment>
<dbReference type="SUPFAM" id="SSF52540">
    <property type="entry name" value="P-loop containing nucleoside triphosphate hydrolases"/>
    <property type="match status" value="2"/>
</dbReference>
<dbReference type="InterPro" id="IPR004176">
    <property type="entry name" value="Clp_R_N"/>
</dbReference>
<evidence type="ECO:0000256" key="4">
    <source>
        <dbReference type="ARBA" id="ARBA00022741"/>
    </source>
</evidence>
<dbReference type="Pfam" id="PF17871">
    <property type="entry name" value="AAA_lid_9"/>
    <property type="match status" value="1"/>
</dbReference>
<dbReference type="GO" id="GO:0005524">
    <property type="term" value="F:ATP binding"/>
    <property type="evidence" value="ECO:0007669"/>
    <property type="project" value="UniProtKB-UniRule"/>
</dbReference>
<dbReference type="eggNOG" id="COG0542">
    <property type="taxonomic scope" value="Bacteria"/>
</dbReference>
<keyword evidence="5 10" id="KW-0067">ATP-binding</keyword>
<evidence type="ECO:0000256" key="5">
    <source>
        <dbReference type="ARBA" id="ARBA00022840"/>
    </source>
</evidence>
<dbReference type="PANTHER" id="PTHR11638:SF18">
    <property type="entry name" value="HEAT SHOCK PROTEIN 104"/>
    <property type="match status" value="1"/>
</dbReference>
<evidence type="ECO:0000313" key="13">
    <source>
        <dbReference type="EMBL" id="ADR23125.1"/>
    </source>
</evidence>
<dbReference type="InterPro" id="IPR018368">
    <property type="entry name" value="ClpA/B_CS1"/>
</dbReference>
<keyword evidence="11" id="KW-0963">Cytoplasm</keyword>
<proteinExistence type="inferred from homology"/>
<dbReference type="CDD" id="cd19499">
    <property type="entry name" value="RecA-like_ClpB_Hsp104-like"/>
    <property type="match status" value="1"/>
</dbReference>
<evidence type="ECO:0000259" key="12">
    <source>
        <dbReference type="PROSITE" id="PS51903"/>
    </source>
</evidence>
<dbReference type="EMBL" id="CP002349">
    <property type="protein sequence ID" value="ADR23125.1"/>
    <property type="molecule type" value="Genomic_DNA"/>
</dbReference>
<dbReference type="RefSeq" id="WP_013455267.1">
    <property type="nucleotide sequence ID" value="NC_014759.1"/>
</dbReference>
<accession>E4TUN2</accession>
<evidence type="ECO:0000256" key="2">
    <source>
        <dbReference type="ARBA" id="ARBA00017574"/>
    </source>
</evidence>
<evidence type="ECO:0000256" key="9">
    <source>
        <dbReference type="PROSITE-ProRule" id="PRU01251"/>
    </source>
</evidence>
<dbReference type="InterPro" id="IPR028299">
    <property type="entry name" value="ClpA/B_CS2"/>
</dbReference>
<dbReference type="Proteomes" id="UP000008720">
    <property type="component" value="Chromosome"/>
</dbReference>
<keyword evidence="11" id="KW-0346">Stress response</keyword>
<dbReference type="InterPro" id="IPR036628">
    <property type="entry name" value="Clp_N_dom_sf"/>
</dbReference>
<dbReference type="PROSITE" id="PS00870">
    <property type="entry name" value="CLPAB_1"/>
    <property type="match status" value="1"/>
</dbReference>
<comment type="subunit">
    <text evidence="8">Homohexamer. The oligomerization is ATP-dependent.</text>
</comment>
<feature type="coiled-coil region" evidence="11">
    <location>
        <begin position="396"/>
        <end position="521"/>
    </location>
</feature>
<dbReference type="Pfam" id="PF00004">
    <property type="entry name" value="AAA"/>
    <property type="match status" value="1"/>
</dbReference>
<dbReference type="InterPro" id="IPR001270">
    <property type="entry name" value="ClpA/B"/>
</dbReference>
<evidence type="ECO:0000256" key="11">
    <source>
        <dbReference type="RuleBase" id="RU362034"/>
    </source>
</evidence>
<organism evidence="13 14">
    <name type="scientific">Marivirga tractuosa (strain ATCC 23168 / DSM 4126 / NBRC 15989 / NCIMB 1408 / VKM B-1430 / H-43)</name>
    <name type="common">Microscilla tractuosa</name>
    <name type="synonym">Flexibacter tractuosus</name>
    <dbReference type="NCBI Taxonomy" id="643867"/>
    <lineage>
        <taxon>Bacteria</taxon>
        <taxon>Pseudomonadati</taxon>
        <taxon>Bacteroidota</taxon>
        <taxon>Cytophagia</taxon>
        <taxon>Cytophagales</taxon>
        <taxon>Marivirgaceae</taxon>
        <taxon>Marivirga</taxon>
    </lineage>
</organism>
<gene>
    <name evidence="11" type="primary">clpB</name>
    <name evidence="13" type="ordered locus">Ftrac_3150</name>
</gene>
<dbReference type="InterPro" id="IPR003593">
    <property type="entry name" value="AAA+_ATPase"/>
</dbReference>
<reference evidence="13 14" key="1">
    <citation type="journal article" date="2011" name="Stand. Genomic Sci.">
        <title>Complete genome sequence of Marivirga tractuosa type strain (H-43).</title>
        <authorList>
            <person name="Pagani I."/>
            <person name="Chertkov O."/>
            <person name="Lapidus A."/>
            <person name="Lucas S."/>
            <person name="Del Rio T.G."/>
            <person name="Tice H."/>
            <person name="Copeland A."/>
            <person name="Cheng J.F."/>
            <person name="Nolan M."/>
            <person name="Saunders E."/>
            <person name="Pitluck S."/>
            <person name="Held B."/>
            <person name="Goodwin L."/>
            <person name="Liolios K."/>
            <person name="Ovchinikova G."/>
            <person name="Ivanova N."/>
            <person name="Mavromatis K."/>
            <person name="Pati A."/>
            <person name="Chen A."/>
            <person name="Palaniappan K."/>
            <person name="Land M."/>
            <person name="Hauser L."/>
            <person name="Jeffries C.D."/>
            <person name="Detter J.C."/>
            <person name="Han C."/>
            <person name="Tapia R."/>
            <person name="Ngatchou-Djao O.D."/>
            <person name="Rohde M."/>
            <person name="Goker M."/>
            <person name="Spring S."/>
            <person name="Sikorski J."/>
            <person name="Woyke T."/>
            <person name="Bristow J."/>
            <person name="Eisen J.A."/>
            <person name="Markowitz V."/>
            <person name="Hugenholtz P."/>
            <person name="Klenk H.P."/>
            <person name="Kyrpides N.C."/>
        </authorList>
    </citation>
    <scope>NUCLEOTIDE SEQUENCE [LARGE SCALE GENOMIC DNA]</scope>
    <source>
        <strain evidence="14">ATCC 23168 / DSM 4126 / NBRC 15989 / NCIMB 1408 / VKM B-1430 / H-43</strain>
    </source>
</reference>
<dbReference type="SMART" id="SM01086">
    <property type="entry name" value="ClpB_D2-small"/>
    <property type="match status" value="1"/>
</dbReference>
<dbReference type="InterPro" id="IPR003959">
    <property type="entry name" value="ATPase_AAA_core"/>
</dbReference>
<dbReference type="FunFam" id="3.40.50.300:FF:000025">
    <property type="entry name" value="ATP-dependent Clp protease subunit"/>
    <property type="match status" value="1"/>
</dbReference>
<dbReference type="PANTHER" id="PTHR11638">
    <property type="entry name" value="ATP-DEPENDENT CLP PROTEASE"/>
    <property type="match status" value="1"/>
</dbReference>
<keyword evidence="7 10" id="KW-0143">Chaperone</keyword>
<dbReference type="SMART" id="SM00382">
    <property type="entry name" value="AAA"/>
    <property type="match status" value="2"/>
</dbReference>
<evidence type="ECO:0000256" key="1">
    <source>
        <dbReference type="ARBA" id="ARBA00008675"/>
    </source>
</evidence>
<dbReference type="InterPro" id="IPR027417">
    <property type="entry name" value="P-loop_NTPase"/>
</dbReference>
<dbReference type="SUPFAM" id="SSF81923">
    <property type="entry name" value="Double Clp-N motif"/>
    <property type="match status" value="1"/>
</dbReference>
<keyword evidence="14" id="KW-1185">Reference proteome</keyword>
<evidence type="ECO:0000256" key="6">
    <source>
        <dbReference type="ARBA" id="ARBA00023054"/>
    </source>
</evidence>
<keyword evidence="6 11" id="KW-0175">Coiled coil</keyword>
<dbReference type="PROSITE" id="PS00871">
    <property type="entry name" value="CLPAB_2"/>
    <property type="match status" value="1"/>
</dbReference>
<dbReference type="GO" id="GO:0005737">
    <property type="term" value="C:cytoplasm"/>
    <property type="evidence" value="ECO:0007669"/>
    <property type="project" value="UniProtKB-SubCell"/>
</dbReference>
<dbReference type="CDD" id="cd00009">
    <property type="entry name" value="AAA"/>
    <property type="match status" value="1"/>
</dbReference>
<evidence type="ECO:0000313" key="14">
    <source>
        <dbReference type="Proteomes" id="UP000008720"/>
    </source>
</evidence>
<dbReference type="NCBIfam" id="TIGR03346">
    <property type="entry name" value="chaperone_ClpB"/>
    <property type="match status" value="1"/>
</dbReference>
<dbReference type="GO" id="GO:0042026">
    <property type="term" value="P:protein refolding"/>
    <property type="evidence" value="ECO:0007669"/>
    <property type="project" value="UniProtKB-UniRule"/>
</dbReference>
<dbReference type="FunFam" id="3.40.50.300:FF:000010">
    <property type="entry name" value="Chaperone clpB 1, putative"/>
    <property type="match status" value="1"/>
</dbReference>
<keyword evidence="3 9" id="KW-0677">Repeat</keyword>
<dbReference type="Gene3D" id="1.10.1780.10">
    <property type="entry name" value="Clp, N-terminal domain"/>
    <property type="match status" value="1"/>
</dbReference>
<evidence type="ECO:0000256" key="8">
    <source>
        <dbReference type="ARBA" id="ARBA00026057"/>
    </source>
</evidence>
<dbReference type="Gene3D" id="3.40.50.300">
    <property type="entry name" value="P-loop containing nucleotide triphosphate hydrolases"/>
    <property type="match status" value="3"/>
</dbReference>
<comment type="subunit">
    <text evidence="11">Homohexamer; The oligomerization is ATP-dependent.</text>
</comment>
<sequence length="874" mass="98614">MNLNEYTIKSQEAIQKAAEIALGNGQQAIETGHLLKAIQQTDENVLSFVNKKLNINKAQLETKLNELVESYPKVSGAQPYLSNDAHKSMTEAKKFLKEFKDDYVAIEHLILGILKTGDKASNLLKDAGYSEKDLIKAIKELRGGDSVKDQNAESKYRSLERYSINLNEQAKAGKIDPVIGRDEEIRRVLQILSRRTKNNPILLGEPGVGKTAIVEGMAQRIVDGDVPENLKEKILISLDMGLLVAGAKYKGEFEERLKSVIKEVTDSDGQIILFIDEIHTLIGAGGGEGAMDAANLLKPALARGELHAIGATTLKEYQKHIEKDKALERRFQSVIVDEPSQEDAISILRGIKDKYEVHHGVRIKDDAVISAVELSSRYISDRFLPDKAIDLMDEAASKMRIEIDSLPEELDELNRRIMQLEIEREAMRREKNKDKENLVNKDLADLNEKRQDLKAKWQGEKEVIQGIQKQKEHIDKLKLEAEQAERSGDFGKVAEIRYGKLTEAEAKLNEFQSKMVEMQNSSHTLLKEEVGAEEIADVVARWTGIPVSKMLQSDREKLLHLEKELGKRVAGQREAIGALSDAVRRSRAGLQDPRKPIGSFIFMGTTGVGKTELAKALAEYLFNDENAMVRIDMSEYQERHAVSRLVGAPPGYVGYDEGGQLTEAVRRKPYSVILLDEIEKAHPDTFNILLQVLDDGRLTDNKGRLANFKNTIIIMTTNIGSSLIQERLSPENYMGDEWKKAEIMDQTRNEVFELLKRSVKPEFLNRIDETIMFEPLNEEILRQIVSIQWKEVQKRLKENGVQIDATNDVLDYLGRVGYDPQFGARPLKRVMQRTILNQLSKQILAGEISNDSTVLVEMENDEIVFKNVEDVEIE</sequence>
<dbReference type="Pfam" id="PF02861">
    <property type="entry name" value="Clp_N"/>
    <property type="match status" value="1"/>
</dbReference>
<dbReference type="Pfam" id="PF10431">
    <property type="entry name" value="ClpB_D2-small"/>
    <property type="match status" value="1"/>
</dbReference>
<dbReference type="KEGG" id="mtt:Ftrac_3150"/>
<evidence type="ECO:0000256" key="3">
    <source>
        <dbReference type="ARBA" id="ARBA00022737"/>
    </source>
</evidence>
<protein>
    <recommendedName>
        <fullName evidence="2 11">Chaperone protein ClpB</fullName>
    </recommendedName>
</protein>
<feature type="domain" description="Clp R" evidence="12">
    <location>
        <begin position="3"/>
        <end position="144"/>
    </location>
</feature>
<dbReference type="GO" id="GO:0034605">
    <property type="term" value="P:cellular response to heat"/>
    <property type="evidence" value="ECO:0007669"/>
    <property type="project" value="TreeGrafter"/>
</dbReference>
<evidence type="ECO:0000256" key="10">
    <source>
        <dbReference type="RuleBase" id="RU004432"/>
    </source>
</evidence>
<dbReference type="Pfam" id="PF07724">
    <property type="entry name" value="AAA_2"/>
    <property type="match status" value="1"/>
</dbReference>
<dbReference type="Gene3D" id="1.10.8.60">
    <property type="match status" value="1"/>
</dbReference>